<evidence type="ECO:0000313" key="2">
    <source>
        <dbReference type="EMBL" id="RUS30123.1"/>
    </source>
</evidence>
<evidence type="ECO:0000313" key="3">
    <source>
        <dbReference type="Proteomes" id="UP000274822"/>
    </source>
</evidence>
<feature type="region of interest" description="Disordered" evidence="1">
    <location>
        <begin position="53"/>
        <end position="76"/>
    </location>
</feature>
<dbReference type="Proteomes" id="UP000274822">
    <property type="component" value="Unassembled WGS sequence"/>
</dbReference>
<keyword evidence="3" id="KW-1185">Reference proteome</keyword>
<evidence type="ECO:0000256" key="1">
    <source>
        <dbReference type="SAM" id="MobiDB-lite"/>
    </source>
</evidence>
<reference evidence="2 3" key="1">
    <citation type="journal article" date="2018" name="New Phytol.">
        <title>Phylogenomics of Endogonaceae and evolution of mycorrhizas within Mucoromycota.</title>
        <authorList>
            <person name="Chang Y."/>
            <person name="Desiro A."/>
            <person name="Na H."/>
            <person name="Sandor L."/>
            <person name="Lipzen A."/>
            <person name="Clum A."/>
            <person name="Barry K."/>
            <person name="Grigoriev I.V."/>
            <person name="Martin F.M."/>
            <person name="Stajich J.E."/>
            <person name="Smith M.E."/>
            <person name="Bonito G."/>
            <person name="Spatafora J.W."/>
        </authorList>
    </citation>
    <scope>NUCLEOTIDE SEQUENCE [LARGE SCALE GENOMIC DNA]</scope>
    <source>
        <strain evidence="2 3">AD002</strain>
    </source>
</reference>
<feature type="compositionally biased region" description="Basic and acidic residues" evidence="1">
    <location>
        <begin position="53"/>
        <end position="69"/>
    </location>
</feature>
<gene>
    <name evidence="2" type="ORF">BC938DRAFT_479821</name>
</gene>
<sequence length="113" mass="12762">MLRERDTYLHRHEPVIDHYLLRQEVGTNGGLILVAELLVHILVHQRRLADAVDQEATHKRNVDKREPKLKSAHRPTSCGYSVRIKVSRAPSFSETTATQSPVARCEKVCAVVG</sequence>
<name>A0A433QK06_9FUNG</name>
<dbReference type="EMBL" id="RBNJ01004244">
    <property type="protein sequence ID" value="RUS30123.1"/>
    <property type="molecule type" value="Genomic_DNA"/>
</dbReference>
<protein>
    <submittedName>
        <fullName evidence="2">Uncharacterized protein</fullName>
    </submittedName>
</protein>
<comment type="caution">
    <text evidence="2">The sequence shown here is derived from an EMBL/GenBank/DDBJ whole genome shotgun (WGS) entry which is preliminary data.</text>
</comment>
<accession>A0A433QK06</accession>
<dbReference type="AlphaFoldDB" id="A0A433QK06"/>
<organism evidence="2 3">
    <name type="scientific">Jimgerdemannia flammicorona</name>
    <dbReference type="NCBI Taxonomy" id="994334"/>
    <lineage>
        <taxon>Eukaryota</taxon>
        <taxon>Fungi</taxon>
        <taxon>Fungi incertae sedis</taxon>
        <taxon>Mucoromycota</taxon>
        <taxon>Mucoromycotina</taxon>
        <taxon>Endogonomycetes</taxon>
        <taxon>Endogonales</taxon>
        <taxon>Endogonaceae</taxon>
        <taxon>Jimgerdemannia</taxon>
    </lineage>
</organism>
<proteinExistence type="predicted"/>